<evidence type="ECO:0000313" key="7">
    <source>
        <dbReference type="EMBL" id="NMH60712.1"/>
    </source>
</evidence>
<feature type="transmembrane region" description="Helical" evidence="6">
    <location>
        <begin position="70"/>
        <end position="88"/>
    </location>
</feature>
<feature type="transmembrane region" description="Helical" evidence="6">
    <location>
        <begin position="142"/>
        <end position="165"/>
    </location>
</feature>
<keyword evidence="5 6" id="KW-0472">Membrane</keyword>
<reference evidence="7 8" key="1">
    <citation type="submission" date="2020-03" db="EMBL/GenBank/DDBJ databases">
        <title>Alteromonas ponticola sp. nov., isolated from seawater.</title>
        <authorList>
            <person name="Yoon J.-H."/>
            <person name="Kim Y.-O."/>
        </authorList>
    </citation>
    <scope>NUCLEOTIDE SEQUENCE [LARGE SCALE GENOMIC DNA]</scope>
    <source>
        <strain evidence="7 8">MYP5</strain>
    </source>
</reference>
<comment type="subcellular location">
    <subcellularLocation>
        <location evidence="1">Cell membrane</location>
        <topology evidence="1">Multi-pass membrane protein</topology>
    </subcellularLocation>
</comment>
<keyword evidence="4 6" id="KW-1133">Transmembrane helix</keyword>
<gene>
    <name evidence="7" type="ORF">HCJ96_11810</name>
</gene>
<evidence type="ECO:0000256" key="5">
    <source>
        <dbReference type="ARBA" id="ARBA00023136"/>
    </source>
</evidence>
<dbReference type="PANTHER" id="PTHR30086:SF20">
    <property type="entry name" value="ARGININE EXPORTER PROTEIN ARGO-RELATED"/>
    <property type="match status" value="1"/>
</dbReference>
<keyword evidence="3 6" id="KW-0812">Transmembrane</keyword>
<dbReference type="RefSeq" id="WP_169211275.1">
    <property type="nucleotide sequence ID" value="NZ_JAATNW010000006.1"/>
</dbReference>
<dbReference type="EMBL" id="JAATNW010000006">
    <property type="protein sequence ID" value="NMH60712.1"/>
    <property type="molecule type" value="Genomic_DNA"/>
</dbReference>
<evidence type="ECO:0000256" key="3">
    <source>
        <dbReference type="ARBA" id="ARBA00022692"/>
    </source>
</evidence>
<sequence>MTTDILAGLSLFALVSSITPGPNNIMLMTSGVNYGIKRTLPHMLGVGIGFTLMIAAVGLGVMVVFDRFPVIYSVLRIVSLVYLLYLAYKIATASQANWQAKNTGRPMTFIQAALFQWVNPKAWTMALTAITVYAPGREVSSILIVALVFGVINLPCISSWVMAGTKLRYFLSKPKTLRVFNVSMAILLVISVLPSLLG</sequence>
<accession>A0ABX1R6G3</accession>
<proteinExistence type="predicted"/>
<protein>
    <submittedName>
        <fullName evidence="7">LysE family translocator</fullName>
    </submittedName>
</protein>
<dbReference type="Proteomes" id="UP000709336">
    <property type="component" value="Unassembled WGS sequence"/>
</dbReference>
<dbReference type="InterPro" id="IPR001123">
    <property type="entry name" value="LeuE-type"/>
</dbReference>
<organism evidence="7 8">
    <name type="scientific">Alteromonas ponticola</name>
    <dbReference type="NCBI Taxonomy" id="2720613"/>
    <lineage>
        <taxon>Bacteria</taxon>
        <taxon>Pseudomonadati</taxon>
        <taxon>Pseudomonadota</taxon>
        <taxon>Gammaproteobacteria</taxon>
        <taxon>Alteromonadales</taxon>
        <taxon>Alteromonadaceae</taxon>
        <taxon>Alteromonas/Salinimonas group</taxon>
        <taxon>Alteromonas</taxon>
    </lineage>
</organism>
<dbReference type="PANTHER" id="PTHR30086">
    <property type="entry name" value="ARGININE EXPORTER PROTEIN ARGO"/>
    <property type="match status" value="1"/>
</dbReference>
<feature type="transmembrane region" description="Helical" evidence="6">
    <location>
        <begin position="177"/>
        <end position="197"/>
    </location>
</feature>
<feature type="transmembrane region" description="Helical" evidence="6">
    <location>
        <begin position="44"/>
        <end position="65"/>
    </location>
</feature>
<evidence type="ECO:0000313" key="8">
    <source>
        <dbReference type="Proteomes" id="UP000709336"/>
    </source>
</evidence>
<name>A0ABX1R6G3_9ALTE</name>
<dbReference type="Pfam" id="PF01810">
    <property type="entry name" value="LysE"/>
    <property type="match status" value="1"/>
</dbReference>
<evidence type="ECO:0000256" key="4">
    <source>
        <dbReference type="ARBA" id="ARBA00022989"/>
    </source>
</evidence>
<keyword evidence="8" id="KW-1185">Reference proteome</keyword>
<comment type="caution">
    <text evidence="7">The sequence shown here is derived from an EMBL/GenBank/DDBJ whole genome shotgun (WGS) entry which is preliminary data.</text>
</comment>
<evidence type="ECO:0000256" key="1">
    <source>
        <dbReference type="ARBA" id="ARBA00004651"/>
    </source>
</evidence>
<keyword evidence="2" id="KW-1003">Cell membrane</keyword>
<evidence type="ECO:0000256" key="6">
    <source>
        <dbReference type="SAM" id="Phobius"/>
    </source>
</evidence>
<evidence type="ECO:0000256" key="2">
    <source>
        <dbReference type="ARBA" id="ARBA00022475"/>
    </source>
</evidence>